<organism evidence="2 3">
    <name type="scientific">Tepidimicrobium xylanilyticum</name>
    <dbReference type="NCBI Taxonomy" id="1123352"/>
    <lineage>
        <taxon>Bacteria</taxon>
        <taxon>Bacillati</taxon>
        <taxon>Bacillota</taxon>
        <taxon>Tissierellia</taxon>
        <taxon>Tissierellales</taxon>
        <taxon>Tepidimicrobiaceae</taxon>
        <taxon>Tepidimicrobium</taxon>
    </lineage>
</organism>
<dbReference type="PROSITE" id="PS51257">
    <property type="entry name" value="PROKAR_LIPOPROTEIN"/>
    <property type="match status" value="1"/>
</dbReference>
<dbReference type="AlphaFoldDB" id="A0A1H2ST95"/>
<evidence type="ECO:0000313" key="3">
    <source>
        <dbReference type="Proteomes" id="UP000198828"/>
    </source>
</evidence>
<keyword evidence="1" id="KW-0472">Membrane</keyword>
<dbReference type="Pfam" id="PF09580">
    <property type="entry name" value="Spore_YhcN_YlaJ"/>
    <property type="match status" value="1"/>
</dbReference>
<keyword evidence="2" id="KW-0449">Lipoprotein</keyword>
<feature type="transmembrane region" description="Helical" evidence="1">
    <location>
        <begin position="7"/>
        <end position="24"/>
    </location>
</feature>
<gene>
    <name evidence="2" type="ORF">SAMN05660923_00523</name>
</gene>
<accession>A0A1H2ST95</accession>
<protein>
    <submittedName>
        <fullName evidence="2">Sporulation lipoprotein YhcN/YlaJ (Spore_YhcN_YlaJ)</fullName>
    </submittedName>
</protein>
<dbReference type="Proteomes" id="UP000198828">
    <property type="component" value="Unassembled WGS sequence"/>
</dbReference>
<keyword evidence="1" id="KW-0812">Transmembrane</keyword>
<keyword evidence="1" id="KW-1133">Transmembrane helix</keyword>
<dbReference type="RefSeq" id="WP_159428592.1">
    <property type="nucleotide sequence ID" value="NZ_BSYN01000002.1"/>
</dbReference>
<evidence type="ECO:0000313" key="2">
    <source>
        <dbReference type="EMBL" id="SDW34259.1"/>
    </source>
</evidence>
<sequence>MKEKDLFFFKILTMFLIIITFTVGCSEVKNENKIAEEELNVDEKSLNVSGKDNEILIRSENISDMVVNLYGIDNATSIIFNDVVAIGLEMAEGNTLTDEIEKMITDTVLEKDPQIRQVLITASKKIFDKIEDIILSLMNGDSYDKHVKEINKIIEKIK</sequence>
<dbReference type="OrthoDB" id="1707676at2"/>
<evidence type="ECO:0000256" key="1">
    <source>
        <dbReference type="SAM" id="Phobius"/>
    </source>
</evidence>
<proteinExistence type="predicted"/>
<name>A0A1H2ST95_9FIRM</name>
<reference evidence="2 3" key="1">
    <citation type="submission" date="2016-10" db="EMBL/GenBank/DDBJ databases">
        <authorList>
            <person name="de Groot N.N."/>
        </authorList>
    </citation>
    <scope>NUCLEOTIDE SEQUENCE [LARGE SCALE GENOMIC DNA]</scope>
    <source>
        <strain evidence="2 3">DSM 23310</strain>
    </source>
</reference>
<dbReference type="EMBL" id="FNNG01000002">
    <property type="protein sequence ID" value="SDW34259.1"/>
    <property type="molecule type" value="Genomic_DNA"/>
</dbReference>
<keyword evidence="3" id="KW-1185">Reference proteome</keyword>
<dbReference type="InterPro" id="IPR019076">
    <property type="entry name" value="Spore_lipoprot_YhcN/YlaJ-like"/>
</dbReference>